<dbReference type="EMBL" id="VFPV01000002">
    <property type="protein sequence ID" value="TQN03575.1"/>
    <property type="molecule type" value="Genomic_DNA"/>
</dbReference>
<protein>
    <submittedName>
        <fullName evidence="3">Uncharacterized protein</fullName>
    </submittedName>
</protein>
<gene>
    <name evidence="3" type="ORF">BDD18_2267</name>
</gene>
<dbReference type="AlphaFoldDB" id="A0A543L8E1"/>
<evidence type="ECO:0000313" key="3">
    <source>
        <dbReference type="EMBL" id="TQN03575.1"/>
    </source>
</evidence>
<evidence type="ECO:0000256" key="1">
    <source>
        <dbReference type="SAM" id="MobiDB-lite"/>
    </source>
</evidence>
<evidence type="ECO:0000256" key="2">
    <source>
        <dbReference type="SAM" id="SignalP"/>
    </source>
</evidence>
<accession>A0A543L8E1</accession>
<evidence type="ECO:0000313" key="4">
    <source>
        <dbReference type="Proteomes" id="UP000316993"/>
    </source>
</evidence>
<feature type="region of interest" description="Disordered" evidence="1">
    <location>
        <begin position="131"/>
        <end position="156"/>
    </location>
</feature>
<reference evidence="3 4" key="1">
    <citation type="submission" date="2019-06" db="EMBL/GenBank/DDBJ databases">
        <title>Genomic Encyclopedia of Archaeal and Bacterial Type Strains, Phase II (KMG-II): from individual species to whole genera.</title>
        <authorList>
            <person name="Goeker M."/>
        </authorList>
    </citation>
    <scope>NUCLEOTIDE SEQUENCE [LARGE SCALE GENOMIC DNA]</scope>
    <source>
        <strain evidence="3 4">DSM 7270</strain>
    </source>
</reference>
<organism evidence="3 4">
    <name type="scientific">Acidovorax temperans</name>
    <dbReference type="NCBI Taxonomy" id="80878"/>
    <lineage>
        <taxon>Bacteria</taxon>
        <taxon>Pseudomonadati</taxon>
        <taxon>Pseudomonadota</taxon>
        <taxon>Betaproteobacteria</taxon>
        <taxon>Burkholderiales</taxon>
        <taxon>Comamonadaceae</taxon>
        <taxon>Acidovorax</taxon>
    </lineage>
</organism>
<proteinExistence type="predicted"/>
<dbReference type="Proteomes" id="UP000316993">
    <property type="component" value="Unassembled WGS sequence"/>
</dbReference>
<name>A0A543L8E1_9BURK</name>
<feature type="chain" id="PRO_5021756986" evidence="2">
    <location>
        <begin position="34"/>
        <end position="156"/>
    </location>
</feature>
<comment type="caution">
    <text evidence="3">The sequence shown here is derived from an EMBL/GenBank/DDBJ whole genome shotgun (WGS) entry which is preliminary data.</text>
</comment>
<feature type="signal peptide" evidence="2">
    <location>
        <begin position="1"/>
        <end position="33"/>
    </location>
</feature>
<sequence>MARSRTHLSRPAAALLPALFLIAISAYPTSASSQNDPKSGAACPAAVDMSHLHLQGHWRAELQASAVTLQLGPHPELAHSVRGTVQRGGTTAQVSGDVDDGDLTLEESINGTNISATWTGRVVDGSCGKEIRGSWTQSTSPDTPQPFVLRKQASWQ</sequence>
<keyword evidence="2" id="KW-0732">Signal</keyword>